<feature type="compositionally biased region" description="Low complexity" evidence="3">
    <location>
        <begin position="389"/>
        <end position="403"/>
    </location>
</feature>
<feature type="compositionally biased region" description="Low complexity" evidence="3">
    <location>
        <begin position="33"/>
        <end position="43"/>
    </location>
</feature>
<evidence type="ECO:0000256" key="2">
    <source>
        <dbReference type="ARBA" id="ARBA00023242"/>
    </source>
</evidence>
<evidence type="ECO:0000313" key="5">
    <source>
        <dbReference type="EMBL" id="SJX62895.1"/>
    </source>
</evidence>
<gene>
    <name evidence="5" type="ORF">SRS1_13722</name>
</gene>
<evidence type="ECO:0000256" key="1">
    <source>
        <dbReference type="ARBA" id="ARBA00004123"/>
    </source>
</evidence>
<feature type="compositionally biased region" description="Basic residues" evidence="3">
    <location>
        <begin position="221"/>
        <end position="231"/>
    </location>
</feature>
<reference evidence="5 6" key="1">
    <citation type="submission" date="2017-02" db="EMBL/GenBank/DDBJ databases">
        <authorList>
            <person name="Peterson S.W."/>
        </authorList>
    </citation>
    <scope>NUCLEOTIDE SEQUENCE [LARGE SCALE GENOMIC DNA]</scope>
    <source>
        <strain evidence="5 6">SRS1_H2-8</strain>
    </source>
</reference>
<protein>
    <recommendedName>
        <fullName evidence="4">RED-like N-terminal domain-containing protein</fullName>
    </recommendedName>
</protein>
<feature type="compositionally biased region" description="Basic and acidic residues" evidence="3">
    <location>
        <begin position="159"/>
        <end position="177"/>
    </location>
</feature>
<dbReference type="GO" id="GO:0005634">
    <property type="term" value="C:nucleus"/>
    <property type="evidence" value="ECO:0007669"/>
    <property type="project" value="UniProtKB-SubCell"/>
</dbReference>
<proteinExistence type="predicted"/>
<evidence type="ECO:0000256" key="3">
    <source>
        <dbReference type="SAM" id="MobiDB-lite"/>
    </source>
</evidence>
<evidence type="ECO:0000259" key="4">
    <source>
        <dbReference type="Pfam" id="PF07808"/>
    </source>
</evidence>
<feature type="compositionally biased region" description="Polar residues" evidence="3">
    <location>
        <begin position="276"/>
        <end position="309"/>
    </location>
</feature>
<feature type="compositionally biased region" description="Pro residues" evidence="3">
    <location>
        <begin position="404"/>
        <end position="423"/>
    </location>
</feature>
<dbReference type="AlphaFoldDB" id="A0A2N8UD11"/>
<dbReference type="EMBL" id="LT795059">
    <property type="protein sequence ID" value="SJX62895.1"/>
    <property type="molecule type" value="Genomic_DNA"/>
</dbReference>
<comment type="subcellular location">
    <subcellularLocation>
        <location evidence="1">Nucleus</location>
    </subcellularLocation>
</comment>
<feature type="region of interest" description="Disordered" evidence="3">
    <location>
        <begin position="1"/>
        <end position="114"/>
    </location>
</feature>
<dbReference type="InterPro" id="IPR012916">
    <property type="entry name" value="RED_N"/>
</dbReference>
<dbReference type="Pfam" id="PF07808">
    <property type="entry name" value="RED_N"/>
    <property type="match status" value="1"/>
</dbReference>
<feature type="compositionally biased region" description="Basic and acidic residues" evidence="3">
    <location>
        <begin position="242"/>
        <end position="255"/>
    </location>
</feature>
<evidence type="ECO:0000313" key="6">
    <source>
        <dbReference type="Proteomes" id="UP000239563"/>
    </source>
</evidence>
<feature type="domain" description="RED-like N-terminal" evidence="4">
    <location>
        <begin position="57"/>
        <end position="162"/>
    </location>
</feature>
<name>A0A2N8UD11_9BASI</name>
<sequence length="446" mass="47317">MDQDAFRQLVSSSSAVGAPSTRAFGKAHKRHPAPSTATSSTKPSDLKPRKLHPTAPNSSSSYIDRASARRSGQPDTEFSDIEALHRDFEQRIAAAETDEERRTLREQISSVGGDAKHSVLVKGLDWALLAQNKARIERESGASGEGEEGELESAFQQGRADKDAGGKRSREDIVEAIKRRREAKSTAAAAGTAGGFRPIGFKPIGGADKADKDAAEYKWVNGKRMRRKKKGSLVAEQSTASDGHRDQAVAADKGDSTLPNAEQAAPSLGAAHATNKKSASPSRDSPLQEQQGPQSVAQPETATQTILSSEQHRPPPPAPAPAEDDDDDDEDIFADVGGWDGIPDANDDDAESDADTVHPAPVTPPPAAARSPTPPPPPPPRPAAPSPPHALTDTPPLPTTLNTPPEPHSPTDAPTPPSAPDPNPKPKRSKWADDLDDAKKKKKKHR</sequence>
<feature type="compositionally biased region" description="Basic and acidic residues" evidence="3">
    <location>
        <begin position="430"/>
        <end position="439"/>
    </location>
</feature>
<keyword evidence="2" id="KW-0539">Nucleus</keyword>
<feature type="region of interest" description="Disordered" evidence="3">
    <location>
        <begin position="137"/>
        <end position="446"/>
    </location>
</feature>
<dbReference type="Proteomes" id="UP000239563">
    <property type="component" value="Chromosome VI"/>
</dbReference>
<feature type="compositionally biased region" description="Acidic residues" evidence="3">
    <location>
        <begin position="345"/>
        <end position="354"/>
    </location>
</feature>
<accession>A0A2N8UD11</accession>
<feature type="compositionally biased region" description="Pro residues" evidence="3">
    <location>
        <begin position="361"/>
        <end position="388"/>
    </location>
</feature>
<feature type="compositionally biased region" description="Acidic residues" evidence="3">
    <location>
        <begin position="322"/>
        <end position="333"/>
    </location>
</feature>
<dbReference type="InterPro" id="IPR039896">
    <property type="entry name" value="Red-like"/>
</dbReference>
<organism evidence="5 6">
    <name type="scientific">Sporisorium reilianum f. sp. reilianum</name>
    <dbReference type="NCBI Taxonomy" id="72559"/>
    <lineage>
        <taxon>Eukaryota</taxon>
        <taxon>Fungi</taxon>
        <taxon>Dikarya</taxon>
        <taxon>Basidiomycota</taxon>
        <taxon>Ustilaginomycotina</taxon>
        <taxon>Ustilaginomycetes</taxon>
        <taxon>Ustilaginales</taxon>
        <taxon>Ustilaginaceae</taxon>
        <taxon>Sporisorium</taxon>
    </lineage>
</organism>
<dbReference type="PANTHER" id="PTHR12765">
    <property type="entry name" value="RED PROTEIN IK FACTOR CYTOKINE IK"/>
    <property type="match status" value="1"/>
</dbReference>